<reference evidence="1 2" key="1">
    <citation type="submission" date="2011-02" db="EMBL/GenBank/DDBJ databases">
        <authorList>
            <person name="Weinstock G."/>
            <person name="Sodergren E."/>
            <person name="Clifton S."/>
            <person name="Fulton L."/>
            <person name="Fulton B."/>
            <person name="Courtney L."/>
            <person name="Fronick C."/>
            <person name="Harrison M."/>
            <person name="Strong C."/>
            <person name="Farmer C."/>
            <person name="Delahaunty K."/>
            <person name="Markovic C."/>
            <person name="Hall O."/>
            <person name="Minx P."/>
            <person name="Tomlinson C."/>
            <person name="Mitreva M."/>
            <person name="Hou S."/>
            <person name="Chen J."/>
            <person name="Wollam A."/>
            <person name="Pepin K.H."/>
            <person name="Johnson M."/>
            <person name="Bhonagiri V."/>
            <person name="Zhang X."/>
            <person name="Suruliraj S."/>
            <person name="Warren W."/>
            <person name="Chinwalla A."/>
            <person name="Mardis E.R."/>
            <person name="Wilson R.K."/>
        </authorList>
    </citation>
    <scope>NUCLEOTIDE SEQUENCE [LARGE SCALE GENOMIC DNA]</scope>
    <source>
        <strain evidence="1 2">YIT 12056</strain>
    </source>
</reference>
<organism evidence="1 2">
    <name type="scientific">Bacteroides clarus YIT 12056</name>
    <dbReference type="NCBI Taxonomy" id="762984"/>
    <lineage>
        <taxon>Bacteria</taxon>
        <taxon>Pseudomonadati</taxon>
        <taxon>Bacteroidota</taxon>
        <taxon>Bacteroidia</taxon>
        <taxon>Bacteroidales</taxon>
        <taxon>Bacteroidaceae</taxon>
        <taxon>Bacteroides</taxon>
    </lineage>
</organism>
<gene>
    <name evidence="1" type="ORF">HMPREF9445_00416</name>
</gene>
<comment type="caution">
    <text evidence="1">The sequence shown here is derived from an EMBL/GenBank/DDBJ whole genome shotgun (WGS) entry which is preliminary data.</text>
</comment>
<keyword evidence="2" id="KW-1185">Reference proteome</keyword>
<dbReference type="Proteomes" id="UP000010321">
    <property type="component" value="Unassembled WGS sequence"/>
</dbReference>
<proteinExistence type="predicted"/>
<accession>A0ABP2KX56</accession>
<evidence type="ECO:0000313" key="1">
    <source>
        <dbReference type="EMBL" id="EGF54462.1"/>
    </source>
</evidence>
<sequence length="59" mass="6639">MLVCTNILSCFKNRLSITEIDFVTNIAICLEQKAKHRKIHTTKTAEITLKVIPAAPKTK</sequence>
<protein>
    <submittedName>
        <fullName evidence="1">Uncharacterized protein</fullName>
    </submittedName>
</protein>
<evidence type="ECO:0000313" key="2">
    <source>
        <dbReference type="Proteomes" id="UP000010321"/>
    </source>
</evidence>
<name>A0ABP2KX56_9BACE</name>
<dbReference type="EMBL" id="AFBM01000005">
    <property type="protein sequence ID" value="EGF54462.1"/>
    <property type="molecule type" value="Genomic_DNA"/>
</dbReference>